<dbReference type="AlphaFoldDB" id="A0A378RPD9"/>
<sequence length="40" mass="4936">MNNYWVRHIVFIRVPGEPFGPITRERIYCVDEYCVEDYVR</sequence>
<dbReference type="EMBL" id="UGQL01000001">
    <property type="protein sequence ID" value="STZ28578.1"/>
    <property type="molecule type" value="Genomic_DNA"/>
</dbReference>
<dbReference type="Proteomes" id="UP000255024">
    <property type="component" value="Unassembled WGS sequence"/>
</dbReference>
<proteinExistence type="predicted"/>
<accession>A0A378RPD9</accession>
<evidence type="ECO:0000313" key="1">
    <source>
        <dbReference type="EMBL" id="STZ28578.1"/>
    </source>
</evidence>
<name>A0A378RPD9_MYROD</name>
<evidence type="ECO:0000313" key="2">
    <source>
        <dbReference type="Proteomes" id="UP000255024"/>
    </source>
</evidence>
<organism evidence="1 2">
    <name type="scientific">Myroides odoratus</name>
    <name type="common">Flavobacterium odoratum</name>
    <dbReference type="NCBI Taxonomy" id="256"/>
    <lineage>
        <taxon>Bacteria</taxon>
        <taxon>Pseudomonadati</taxon>
        <taxon>Bacteroidota</taxon>
        <taxon>Flavobacteriia</taxon>
        <taxon>Flavobacteriales</taxon>
        <taxon>Flavobacteriaceae</taxon>
        <taxon>Myroides</taxon>
    </lineage>
</organism>
<protein>
    <submittedName>
        <fullName evidence="1">Uncharacterized protein</fullName>
    </submittedName>
</protein>
<reference evidence="1 2" key="1">
    <citation type="submission" date="2018-06" db="EMBL/GenBank/DDBJ databases">
        <authorList>
            <consortium name="Pathogen Informatics"/>
            <person name="Doyle S."/>
        </authorList>
    </citation>
    <scope>NUCLEOTIDE SEQUENCE [LARGE SCALE GENOMIC DNA]</scope>
    <source>
        <strain evidence="1 2">NCTC11179</strain>
    </source>
</reference>
<gene>
    <name evidence="1" type="ORF">NCTC11179_02129</name>
</gene>
<keyword evidence="2" id="KW-1185">Reference proteome</keyword>